<evidence type="ECO:0000256" key="3">
    <source>
        <dbReference type="ARBA" id="ARBA00022692"/>
    </source>
</evidence>
<feature type="transmembrane region" description="Helical" evidence="6">
    <location>
        <begin position="15"/>
        <end position="32"/>
    </location>
</feature>
<evidence type="ECO:0000313" key="9">
    <source>
        <dbReference type="Proteomes" id="UP000029393"/>
    </source>
</evidence>
<evidence type="ECO:0000256" key="2">
    <source>
        <dbReference type="ARBA" id="ARBA00022475"/>
    </source>
</evidence>
<keyword evidence="9" id="KW-1185">Reference proteome</keyword>
<feature type="transmembrane region" description="Helical" evidence="6">
    <location>
        <begin position="212"/>
        <end position="229"/>
    </location>
</feature>
<dbReference type="STRING" id="1384056.N787_11205"/>
<feature type="transmembrane region" description="Helical" evidence="6">
    <location>
        <begin position="39"/>
        <end position="56"/>
    </location>
</feature>
<evidence type="ECO:0000313" key="8">
    <source>
        <dbReference type="EMBL" id="KFN46125.1"/>
    </source>
</evidence>
<gene>
    <name evidence="8" type="ORF">N787_11205</name>
</gene>
<dbReference type="PATRIC" id="fig|1384056.3.peg.1457"/>
<keyword evidence="2" id="KW-1003">Cell membrane</keyword>
<dbReference type="EMBL" id="AVCK01000019">
    <property type="protein sequence ID" value="KFN46125.1"/>
    <property type="molecule type" value="Genomic_DNA"/>
</dbReference>
<dbReference type="Gene3D" id="6.10.250.2870">
    <property type="match status" value="1"/>
</dbReference>
<feature type="transmembrane region" description="Helical" evidence="6">
    <location>
        <begin position="76"/>
        <end position="100"/>
    </location>
</feature>
<proteinExistence type="predicted"/>
<organism evidence="8 9">
    <name type="scientific">Arenimonas metalli CF5-1</name>
    <dbReference type="NCBI Taxonomy" id="1384056"/>
    <lineage>
        <taxon>Bacteria</taxon>
        <taxon>Pseudomonadati</taxon>
        <taxon>Pseudomonadota</taxon>
        <taxon>Gammaproteobacteria</taxon>
        <taxon>Lysobacterales</taxon>
        <taxon>Lysobacteraceae</taxon>
        <taxon>Arenimonas</taxon>
    </lineage>
</organism>
<comment type="subcellular location">
    <subcellularLocation>
        <location evidence="1">Cell membrane</location>
        <topology evidence="1">Multi-pass membrane protein</topology>
    </subcellularLocation>
</comment>
<sequence length="524" mass="57446">MHPLGLLQDTPPGRNAVWAGIALLSMLVWLGLEQLSAQLWFLPAGLRLALLWLVPTRRWGWLGAAEIAAQATKSMVLGYPLFSMTFVGVCIAPWVIYAAVVFVARGPQPGLALDTPTRMLGFLLAGLVGAAGVSPLLWMFLVTVPMNAVDSLASMFAFMYGDMIGQLVLAPVLVALAHGRMKPRRLAFWRDMGVVLVGAVGIFLLLQAYDDLAMYVLLLAFAPLFFLGFRHGWEGAALGTLVLGAVIQALVQGGLLSVSVTMLQLVLAVVGAGALVLGAASTALRHSHEVLAQRHQELATKNDELGALAEELRHVTQRLVRIEEQGQRELASELDYELGHAIHALGTRISLAFRDVRDEQGTRFLESLREQVREIQDSLRRALRQLRPPMLDSHGLRHAIDNGPLREMLEDGNIVFEPRFTGPVDQLDDDARTAAYRICQAAVREAVRLDTVRRVALDLEVTPREGGGQAVSLNLDIEFSPYARALPPLQPLPAIFDRVLAEKGRYQLEPLVHGQRHAIRFDAT</sequence>
<dbReference type="eggNOG" id="COG3851">
    <property type="taxonomic scope" value="Bacteria"/>
</dbReference>
<feature type="transmembrane region" description="Helical" evidence="6">
    <location>
        <begin position="120"/>
        <end position="141"/>
    </location>
</feature>
<feature type="transmembrane region" description="Helical" evidence="6">
    <location>
        <begin position="236"/>
        <end position="256"/>
    </location>
</feature>
<feature type="transmembrane region" description="Helical" evidence="6">
    <location>
        <begin position="153"/>
        <end position="176"/>
    </location>
</feature>
<comment type="caution">
    <text evidence="8">The sequence shown here is derived from an EMBL/GenBank/DDBJ whole genome shotgun (WGS) entry which is preliminary data.</text>
</comment>
<reference evidence="8 9" key="1">
    <citation type="submission" date="2013-09" db="EMBL/GenBank/DDBJ databases">
        <title>Genome sequencing of Arenimonas metalli.</title>
        <authorList>
            <person name="Chen F."/>
            <person name="Wang G."/>
        </authorList>
    </citation>
    <scope>NUCLEOTIDE SEQUENCE [LARGE SCALE GENOMIC DNA]</scope>
    <source>
        <strain evidence="8 9">CF5-1</strain>
    </source>
</reference>
<evidence type="ECO:0000259" key="7">
    <source>
        <dbReference type="Pfam" id="PF05231"/>
    </source>
</evidence>
<feature type="transmembrane region" description="Helical" evidence="6">
    <location>
        <begin position="262"/>
        <end position="284"/>
    </location>
</feature>
<accession>A0A091BP66</accession>
<dbReference type="AlphaFoldDB" id="A0A091BP66"/>
<name>A0A091BP66_9GAMM</name>
<keyword evidence="4 6" id="KW-1133">Transmembrane helix</keyword>
<keyword evidence="5 6" id="KW-0472">Membrane</keyword>
<dbReference type="InterPro" id="IPR007895">
    <property type="entry name" value="MASE1"/>
</dbReference>
<feature type="transmembrane region" description="Helical" evidence="6">
    <location>
        <begin position="188"/>
        <end position="206"/>
    </location>
</feature>
<protein>
    <recommendedName>
        <fullName evidence="7">MASE1 domain-containing protein</fullName>
    </recommendedName>
</protein>
<evidence type="ECO:0000256" key="5">
    <source>
        <dbReference type="ARBA" id="ARBA00023136"/>
    </source>
</evidence>
<dbReference type="GO" id="GO:0005886">
    <property type="term" value="C:plasma membrane"/>
    <property type="evidence" value="ECO:0007669"/>
    <property type="project" value="UniProtKB-SubCell"/>
</dbReference>
<dbReference type="Proteomes" id="UP000029393">
    <property type="component" value="Unassembled WGS sequence"/>
</dbReference>
<keyword evidence="3 6" id="KW-0812">Transmembrane</keyword>
<dbReference type="Pfam" id="PF05231">
    <property type="entry name" value="MASE1"/>
    <property type="match status" value="1"/>
</dbReference>
<evidence type="ECO:0000256" key="1">
    <source>
        <dbReference type="ARBA" id="ARBA00004651"/>
    </source>
</evidence>
<evidence type="ECO:0000256" key="6">
    <source>
        <dbReference type="SAM" id="Phobius"/>
    </source>
</evidence>
<evidence type="ECO:0000256" key="4">
    <source>
        <dbReference type="ARBA" id="ARBA00022989"/>
    </source>
</evidence>
<feature type="domain" description="MASE1" evidence="7">
    <location>
        <begin position="30"/>
        <end position="283"/>
    </location>
</feature>